<sequence>MALLGSLNKLLRNVASLQGKSAFDKTLIKATYAGDAKEPKEKHLIFVLECIKGKHLELIRPKEALTKLFDRFFNNLRSFSLMIKSLIILHRALQEEDISQLVAHKIKEKENLLFPTQAADQTQETRNQVLICELYISYIKNLVSFIIICQLFSISLKDLQHYTKNLQHQELFLIFSRIDGLIESILKVFGQKAFCQTQRVLQSLIYLVFVDLLQIYQSYYLLITVMLEKFNDMSLKDSKKAFIIYMNFMKINKEIRKMALCIIQEFNIKMGIQFYEIDVKVVEALKIAIEIKEKNSLPKRGNSSTLLSAESGSSIDEDAITVAQNYEAILSEDLFAPSQTTTGLKRPTLERGKTMNYLVKASPLKGGAGEEKKAQKVNILNYEQEELPQQRLSSKGQRVFQDNQMFGNHGSMLGDDLQGRQGVQRKLSHNKQEQQEEFDQRFEQRLYSKTQTFQVSPKQQVRAYEVGHKEVYIPENMKQRETHDTYGYNQEFKDEQQTAGLGLKIQLHEVSLLSEDTLGMISKDYEEEKDIVDWLEPIKQQTQKLEKHDNIIRFKSRDFIDPRHAQPKQPILIKKDSASSPRSRSKGRQVKFVEEPVQRPILSSSRKTSDFRDQQPPQIPQQTFLQRRLSKNSSDDDLDQFKSIVVKDELGFFEALEPSPRQRQPVDRIKLPQVEDDDDIALAQFQDPQTTFKHVYGQSPSQREQRRESFNQYFTAAYQQERRQSGSFGTAAANQTNVDDSFLSCQEL</sequence>
<dbReference type="Gene3D" id="1.20.58.150">
    <property type="entry name" value="ANTH domain"/>
    <property type="match status" value="1"/>
</dbReference>
<dbReference type="InterPro" id="IPR045192">
    <property type="entry name" value="AP180-like"/>
</dbReference>
<feature type="region of interest" description="Disordered" evidence="1">
    <location>
        <begin position="565"/>
        <end position="636"/>
    </location>
</feature>
<dbReference type="SUPFAM" id="SSF89009">
    <property type="entry name" value="GAT-like domain"/>
    <property type="match status" value="1"/>
</dbReference>
<dbReference type="GO" id="GO:0072583">
    <property type="term" value="P:clathrin-dependent endocytosis"/>
    <property type="evidence" value="ECO:0007669"/>
    <property type="project" value="InterPro"/>
</dbReference>
<feature type="compositionally biased region" description="Basic and acidic residues" evidence="1">
    <location>
        <begin position="430"/>
        <end position="441"/>
    </location>
</feature>
<dbReference type="OrthoDB" id="1715922at2759"/>
<evidence type="ECO:0000313" key="4">
    <source>
        <dbReference type="Proteomes" id="UP000785679"/>
    </source>
</evidence>
<name>A0A8J8P8K2_HALGN</name>
<dbReference type="InterPro" id="IPR008942">
    <property type="entry name" value="ENTH_VHS"/>
</dbReference>
<dbReference type="AlphaFoldDB" id="A0A8J8P8K2"/>
<evidence type="ECO:0000313" key="3">
    <source>
        <dbReference type="EMBL" id="TNV88005.1"/>
    </source>
</evidence>
<dbReference type="Pfam" id="PF07651">
    <property type="entry name" value="ANTH"/>
    <property type="match status" value="1"/>
</dbReference>
<dbReference type="GO" id="GO:0030276">
    <property type="term" value="F:clathrin binding"/>
    <property type="evidence" value="ECO:0007669"/>
    <property type="project" value="InterPro"/>
</dbReference>
<evidence type="ECO:0000259" key="2">
    <source>
        <dbReference type="Pfam" id="PF07651"/>
    </source>
</evidence>
<dbReference type="GO" id="GO:0005545">
    <property type="term" value="F:1-phosphatidylinositol binding"/>
    <property type="evidence" value="ECO:0007669"/>
    <property type="project" value="InterPro"/>
</dbReference>
<dbReference type="InterPro" id="IPR011417">
    <property type="entry name" value="ANTH_dom"/>
</dbReference>
<accession>A0A8J8P8K2</accession>
<dbReference type="InterPro" id="IPR014712">
    <property type="entry name" value="ANTH_dom_sf"/>
</dbReference>
<feature type="domain" description="AP180 N-terminal homology (ANTH)" evidence="2">
    <location>
        <begin position="24"/>
        <end position="256"/>
    </location>
</feature>
<gene>
    <name evidence="3" type="ORF">FGO68_gene16520</name>
</gene>
<dbReference type="GO" id="GO:0048268">
    <property type="term" value="P:clathrin coat assembly"/>
    <property type="evidence" value="ECO:0007669"/>
    <property type="project" value="InterPro"/>
</dbReference>
<dbReference type="EMBL" id="RRYP01000096">
    <property type="protein sequence ID" value="TNV88005.1"/>
    <property type="molecule type" value="Genomic_DNA"/>
</dbReference>
<proteinExistence type="predicted"/>
<keyword evidence="4" id="KW-1185">Reference proteome</keyword>
<comment type="caution">
    <text evidence="3">The sequence shown here is derived from an EMBL/GenBank/DDBJ whole genome shotgun (WGS) entry which is preliminary data.</text>
</comment>
<evidence type="ECO:0000256" key="1">
    <source>
        <dbReference type="SAM" id="MobiDB-lite"/>
    </source>
</evidence>
<dbReference type="PANTHER" id="PTHR22951:SF108">
    <property type="entry name" value="ENTH DOMAIN-CONTAINING PROTEIN"/>
    <property type="match status" value="1"/>
</dbReference>
<protein>
    <recommendedName>
        <fullName evidence="2">AP180 N-terminal homology (ANTH) domain-containing protein</fullName>
    </recommendedName>
</protein>
<dbReference type="GO" id="GO:0030136">
    <property type="term" value="C:clathrin-coated vesicle"/>
    <property type="evidence" value="ECO:0007669"/>
    <property type="project" value="InterPro"/>
</dbReference>
<reference evidence="3" key="1">
    <citation type="submission" date="2019-06" db="EMBL/GenBank/DDBJ databases">
        <authorList>
            <person name="Zheng W."/>
        </authorList>
    </citation>
    <scope>NUCLEOTIDE SEQUENCE</scope>
    <source>
        <strain evidence="3">QDHG01</strain>
    </source>
</reference>
<dbReference type="PANTHER" id="PTHR22951">
    <property type="entry name" value="CLATHRIN ASSEMBLY PROTEIN"/>
    <property type="match status" value="1"/>
</dbReference>
<feature type="region of interest" description="Disordered" evidence="1">
    <location>
        <begin position="417"/>
        <end position="441"/>
    </location>
</feature>
<dbReference type="Proteomes" id="UP000785679">
    <property type="component" value="Unassembled WGS sequence"/>
</dbReference>
<dbReference type="Gene3D" id="1.25.40.90">
    <property type="match status" value="1"/>
</dbReference>
<organism evidence="3 4">
    <name type="scientific">Halteria grandinella</name>
    <dbReference type="NCBI Taxonomy" id="5974"/>
    <lineage>
        <taxon>Eukaryota</taxon>
        <taxon>Sar</taxon>
        <taxon>Alveolata</taxon>
        <taxon>Ciliophora</taxon>
        <taxon>Intramacronucleata</taxon>
        <taxon>Spirotrichea</taxon>
        <taxon>Stichotrichia</taxon>
        <taxon>Sporadotrichida</taxon>
        <taxon>Halteriidae</taxon>
        <taxon>Halteria</taxon>
    </lineage>
</organism>